<dbReference type="AlphaFoldDB" id="A0AA88CJL1"/>
<reference evidence="1" key="1">
    <citation type="submission" date="2023-07" db="EMBL/GenBank/DDBJ databases">
        <title>draft genome sequence of fig (Ficus carica).</title>
        <authorList>
            <person name="Takahashi T."/>
            <person name="Nishimura K."/>
        </authorList>
    </citation>
    <scope>NUCLEOTIDE SEQUENCE</scope>
</reference>
<name>A0AA88CJL1_FICCA</name>
<proteinExistence type="predicted"/>
<protein>
    <submittedName>
        <fullName evidence="1">Uncharacterized protein</fullName>
    </submittedName>
</protein>
<keyword evidence="2" id="KW-1185">Reference proteome</keyword>
<sequence length="40" mass="4137">MCRIATSVRVEGELDKLSVEEAGFQNCVSVPGGAPGKVSD</sequence>
<dbReference type="Gene3D" id="3.40.1360.10">
    <property type="match status" value="1"/>
</dbReference>
<comment type="caution">
    <text evidence="1">The sequence shown here is derived from an EMBL/GenBank/DDBJ whole genome shotgun (WGS) entry which is preliminary data.</text>
</comment>
<accession>A0AA88CJL1</accession>
<evidence type="ECO:0000313" key="1">
    <source>
        <dbReference type="EMBL" id="GMN20035.1"/>
    </source>
</evidence>
<evidence type="ECO:0000313" key="2">
    <source>
        <dbReference type="Proteomes" id="UP001187192"/>
    </source>
</evidence>
<dbReference type="Proteomes" id="UP001187192">
    <property type="component" value="Unassembled WGS sequence"/>
</dbReference>
<organism evidence="1 2">
    <name type="scientific">Ficus carica</name>
    <name type="common">Common fig</name>
    <dbReference type="NCBI Taxonomy" id="3494"/>
    <lineage>
        <taxon>Eukaryota</taxon>
        <taxon>Viridiplantae</taxon>
        <taxon>Streptophyta</taxon>
        <taxon>Embryophyta</taxon>
        <taxon>Tracheophyta</taxon>
        <taxon>Spermatophyta</taxon>
        <taxon>Magnoliopsida</taxon>
        <taxon>eudicotyledons</taxon>
        <taxon>Gunneridae</taxon>
        <taxon>Pentapetalae</taxon>
        <taxon>rosids</taxon>
        <taxon>fabids</taxon>
        <taxon>Rosales</taxon>
        <taxon>Moraceae</taxon>
        <taxon>Ficeae</taxon>
        <taxon>Ficus</taxon>
    </lineage>
</organism>
<gene>
    <name evidence="1" type="ORF">TIFTF001_047033</name>
</gene>
<dbReference type="EMBL" id="BTGU01005113">
    <property type="protein sequence ID" value="GMN20035.1"/>
    <property type="molecule type" value="Genomic_DNA"/>
</dbReference>